<evidence type="ECO:0000256" key="4">
    <source>
        <dbReference type="ARBA" id="ARBA00022825"/>
    </source>
</evidence>
<dbReference type="GO" id="GO:0004252">
    <property type="term" value="F:serine-type endopeptidase activity"/>
    <property type="evidence" value="ECO:0007669"/>
    <property type="project" value="InterPro"/>
</dbReference>
<reference evidence="6" key="1">
    <citation type="submission" date="2020-05" db="EMBL/GenBank/DDBJ databases">
        <authorList>
            <person name="Chiriac C."/>
            <person name="Salcher M."/>
            <person name="Ghai R."/>
            <person name="Kavagutti S V."/>
        </authorList>
    </citation>
    <scope>NUCLEOTIDE SEQUENCE</scope>
</reference>
<dbReference type="CDD" id="cd07473">
    <property type="entry name" value="Peptidases_S8_Subtilisin_like"/>
    <property type="match status" value="1"/>
</dbReference>
<comment type="similarity">
    <text evidence="1">Belongs to the peptidase S8 family.</text>
</comment>
<accession>A0A6J7CWG4</accession>
<dbReference type="InterPro" id="IPR034204">
    <property type="entry name" value="PfSUB1-like_cat_dom"/>
</dbReference>
<dbReference type="InterPro" id="IPR036852">
    <property type="entry name" value="Peptidase_S8/S53_dom_sf"/>
</dbReference>
<dbReference type="AlphaFoldDB" id="A0A6J7CWG4"/>
<name>A0A6J7CWG4_9ZZZZ</name>
<dbReference type="SUPFAM" id="SSF52743">
    <property type="entry name" value="Subtilisin-like"/>
    <property type="match status" value="1"/>
</dbReference>
<dbReference type="PANTHER" id="PTHR43806:SF11">
    <property type="entry name" value="CEREVISIN-RELATED"/>
    <property type="match status" value="1"/>
</dbReference>
<dbReference type="InterPro" id="IPR000209">
    <property type="entry name" value="Peptidase_S8/S53_dom"/>
</dbReference>
<evidence type="ECO:0000256" key="2">
    <source>
        <dbReference type="ARBA" id="ARBA00022670"/>
    </source>
</evidence>
<dbReference type="EMBL" id="CAFBLQ010000023">
    <property type="protein sequence ID" value="CAB4862917.1"/>
    <property type="molecule type" value="Genomic_DNA"/>
</dbReference>
<dbReference type="PROSITE" id="PS00138">
    <property type="entry name" value="SUBTILASE_SER"/>
    <property type="match status" value="1"/>
</dbReference>
<sequence length="552" mass="56926">MAYRTGVRRGTVALWCAVLVGLACVALSATIAPQSYAAAPGRVELIVLRKPRLAAGERRALRQRAGADFVRSLRIPEAEIVSVPAGRAQAALGELRSDPTVSLAVVDAAIEPAATTTGDPSFGALWALVNPGGPGATFDADVDAPGAWAVATGKGVVVAVVDTGTESTHPDLRRQYAINPAESGNGRESNGIDDDGNGLVDDWRGWDFVDDDNNPATTLLGHGVHVLGTIVAANGNGIGISGIAPDARALPVRVIGDDNRGSWSVLLEATEAVASAGARVVNLSLGGPADPLLGQLFAQIAARHPSTLFVAAAGNSDLNLDIGENVYPCEAPASNVLCVGASTSNDTRALFSNYGSRSVDLFAPGSGILSTALGGRYDSLDGTSMAVPFASGAAALLFSKDPSLSGKQAREDLIAHVEVRSGMISVSGGRLDAATALHSPNAHLGHGRPTVRSARVLVSSRCTTRRPRCRRAASLRATGGNGASALTYSVTRRNRSGAVVAVTHRTVQLRRSTATTTRLPVRLPAGAYRISIRTSGVNGRSKAAVRSFTVRP</sequence>
<dbReference type="GO" id="GO:0006508">
    <property type="term" value="P:proteolysis"/>
    <property type="evidence" value="ECO:0007669"/>
    <property type="project" value="UniProtKB-KW"/>
</dbReference>
<dbReference type="PROSITE" id="PS51257">
    <property type="entry name" value="PROKAR_LIPOPROTEIN"/>
    <property type="match status" value="1"/>
</dbReference>
<evidence type="ECO:0000256" key="1">
    <source>
        <dbReference type="ARBA" id="ARBA00011073"/>
    </source>
</evidence>
<dbReference type="Pfam" id="PF00082">
    <property type="entry name" value="Peptidase_S8"/>
    <property type="match status" value="1"/>
</dbReference>
<dbReference type="InterPro" id="IPR015500">
    <property type="entry name" value="Peptidase_S8_subtilisin-rel"/>
</dbReference>
<dbReference type="Gene3D" id="3.40.50.200">
    <property type="entry name" value="Peptidase S8/S53 domain"/>
    <property type="match status" value="1"/>
</dbReference>
<dbReference type="InterPro" id="IPR050131">
    <property type="entry name" value="Peptidase_S8_subtilisin-like"/>
</dbReference>
<protein>
    <submittedName>
        <fullName evidence="6">Unannotated protein</fullName>
    </submittedName>
</protein>
<gene>
    <name evidence="6" type="ORF">UFOPK3423_00328</name>
</gene>
<evidence type="ECO:0000259" key="5">
    <source>
        <dbReference type="Pfam" id="PF00082"/>
    </source>
</evidence>
<proteinExistence type="inferred from homology"/>
<dbReference type="InterPro" id="IPR023828">
    <property type="entry name" value="Peptidase_S8_Ser-AS"/>
</dbReference>
<evidence type="ECO:0000313" key="6">
    <source>
        <dbReference type="EMBL" id="CAB4862917.1"/>
    </source>
</evidence>
<dbReference type="PRINTS" id="PR00723">
    <property type="entry name" value="SUBTILISIN"/>
</dbReference>
<feature type="domain" description="Peptidase S8/S53" evidence="5">
    <location>
        <begin position="153"/>
        <end position="415"/>
    </location>
</feature>
<dbReference type="PANTHER" id="PTHR43806">
    <property type="entry name" value="PEPTIDASE S8"/>
    <property type="match status" value="1"/>
</dbReference>
<keyword evidence="4" id="KW-0720">Serine protease</keyword>
<keyword evidence="3" id="KW-0378">Hydrolase</keyword>
<dbReference type="PROSITE" id="PS51892">
    <property type="entry name" value="SUBTILASE"/>
    <property type="match status" value="1"/>
</dbReference>
<organism evidence="6">
    <name type="scientific">freshwater metagenome</name>
    <dbReference type="NCBI Taxonomy" id="449393"/>
    <lineage>
        <taxon>unclassified sequences</taxon>
        <taxon>metagenomes</taxon>
        <taxon>ecological metagenomes</taxon>
    </lineage>
</organism>
<evidence type="ECO:0000256" key="3">
    <source>
        <dbReference type="ARBA" id="ARBA00022801"/>
    </source>
</evidence>
<keyword evidence="2" id="KW-0645">Protease</keyword>